<feature type="chain" id="PRO_5010243723" evidence="1">
    <location>
        <begin position="23"/>
        <end position="80"/>
    </location>
</feature>
<proteinExistence type="predicted"/>
<dbReference type="AlphaFoldDB" id="A0A1S0TX31"/>
<feature type="signal peptide" evidence="1">
    <location>
        <begin position="1"/>
        <end position="22"/>
    </location>
</feature>
<reference evidence="2" key="1">
    <citation type="submission" date="2012-04" db="EMBL/GenBank/DDBJ databases">
        <title>The Genome Sequence of Loa loa.</title>
        <authorList>
            <consortium name="The Broad Institute Genome Sequencing Platform"/>
            <consortium name="Broad Institute Genome Sequencing Center for Infectious Disease"/>
            <person name="Nutman T.B."/>
            <person name="Fink D.L."/>
            <person name="Russ C."/>
            <person name="Young S."/>
            <person name="Zeng Q."/>
            <person name="Gargeya S."/>
            <person name="Alvarado L."/>
            <person name="Berlin A."/>
            <person name="Chapman S.B."/>
            <person name="Chen Z."/>
            <person name="Freedman E."/>
            <person name="Gellesch M."/>
            <person name="Goldberg J."/>
            <person name="Griggs A."/>
            <person name="Gujja S."/>
            <person name="Heilman E.R."/>
            <person name="Heiman D."/>
            <person name="Howarth C."/>
            <person name="Mehta T."/>
            <person name="Neiman D."/>
            <person name="Pearson M."/>
            <person name="Roberts A."/>
            <person name="Saif S."/>
            <person name="Shea T."/>
            <person name="Shenoy N."/>
            <person name="Sisk P."/>
            <person name="Stolte C."/>
            <person name="Sykes S."/>
            <person name="White J."/>
            <person name="Yandava C."/>
            <person name="Haas B."/>
            <person name="Henn M.R."/>
            <person name="Nusbaum C."/>
            <person name="Birren B."/>
        </authorList>
    </citation>
    <scope>NUCLEOTIDE SEQUENCE [LARGE SCALE GENOMIC DNA]</scope>
</reference>
<protein>
    <submittedName>
        <fullName evidence="2">Uncharacterized protein</fullName>
    </submittedName>
</protein>
<organism evidence="2">
    <name type="scientific">Loa loa</name>
    <name type="common">Eye worm</name>
    <name type="synonym">Filaria loa</name>
    <dbReference type="NCBI Taxonomy" id="7209"/>
    <lineage>
        <taxon>Eukaryota</taxon>
        <taxon>Metazoa</taxon>
        <taxon>Ecdysozoa</taxon>
        <taxon>Nematoda</taxon>
        <taxon>Chromadorea</taxon>
        <taxon>Rhabditida</taxon>
        <taxon>Spirurina</taxon>
        <taxon>Spiruromorpha</taxon>
        <taxon>Filarioidea</taxon>
        <taxon>Onchocercidae</taxon>
        <taxon>Loa</taxon>
    </lineage>
</organism>
<keyword evidence="1" id="KW-0732">Signal</keyword>
<dbReference type="OrthoDB" id="5867632at2759"/>
<dbReference type="GeneID" id="9944950"/>
<dbReference type="KEGG" id="loa:LOAG_07528"/>
<dbReference type="EMBL" id="JH712146">
    <property type="protein sequence ID" value="EFO20958.1"/>
    <property type="molecule type" value="Genomic_DNA"/>
</dbReference>
<evidence type="ECO:0000313" key="2">
    <source>
        <dbReference type="EMBL" id="EFO20958.1"/>
    </source>
</evidence>
<evidence type="ECO:0000256" key="1">
    <source>
        <dbReference type="SAM" id="SignalP"/>
    </source>
</evidence>
<dbReference type="OMA" id="LCIQTYP"/>
<gene>
    <name evidence="2" type="ORF">LOAG_07528</name>
</gene>
<dbReference type="InParanoid" id="A0A1S0TX31"/>
<name>A0A1S0TX31_LOALO</name>
<dbReference type="RefSeq" id="XP_003143109.1">
    <property type="nucleotide sequence ID" value="XM_003143061.1"/>
</dbReference>
<dbReference type="CTD" id="9944950"/>
<accession>A0A1S0TX31</accession>
<sequence>MILPFSLLLPFLTLNTFNGNQAELCIQTYPNLQITCATAYEQRLLLNEQECRDLCLKMLAQTCQVQQNKVMLKIQNFYFP</sequence>